<dbReference type="CDD" id="cd00483">
    <property type="entry name" value="HPPK"/>
    <property type="match status" value="1"/>
</dbReference>
<proteinExistence type="inferred from homology"/>
<dbReference type="PANTHER" id="PTHR43071">
    <property type="entry name" value="2-AMINO-4-HYDROXY-6-HYDROXYMETHYLDIHYDROPTERIDINE PYROPHOSPHOKINASE"/>
    <property type="match status" value="1"/>
</dbReference>
<sequence>MDTLSYIALGGNLPSAVGRPEVSLGAALCRLGELGFSFVAISRFWRTPAFPSGSGPDYVNAVCKVRSDLQKDAILATLHKVENEFGRQRDGRWASRGLDLDLLAVGDQVCPDLETWTHWRDLPLERQMRDAPEELILPHPRLHERGFVLIPFSDIAPLWRHPVSGLTVMEMLATLPEAEKAAIEPL</sequence>
<comment type="caution">
    <text evidence="14">The sequence shown here is derived from an EMBL/GenBank/DDBJ whole genome shotgun (WGS) entry which is preliminary data.</text>
</comment>
<name>A0ABX3MS37_9RHOB</name>
<accession>A0ABX3MS37</accession>
<keyword evidence="6" id="KW-0547">Nucleotide-binding</keyword>
<evidence type="ECO:0000256" key="9">
    <source>
        <dbReference type="ARBA" id="ARBA00022909"/>
    </source>
</evidence>
<evidence type="ECO:0000256" key="3">
    <source>
        <dbReference type="ARBA" id="ARBA00013253"/>
    </source>
</evidence>
<dbReference type="Pfam" id="PF01288">
    <property type="entry name" value="HPPK"/>
    <property type="match status" value="1"/>
</dbReference>
<dbReference type="Proteomes" id="UP000242224">
    <property type="component" value="Unassembled WGS sequence"/>
</dbReference>
<evidence type="ECO:0000256" key="8">
    <source>
        <dbReference type="ARBA" id="ARBA00022840"/>
    </source>
</evidence>
<evidence type="ECO:0000256" key="6">
    <source>
        <dbReference type="ARBA" id="ARBA00022741"/>
    </source>
</evidence>
<evidence type="ECO:0000259" key="13">
    <source>
        <dbReference type="PROSITE" id="PS00794"/>
    </source>
</evidence>
<evidence type="ECO:0000256" key="12">
    <source>
        <dbReference type="ARBA" id="ARBA00033413"/>
    </source>
</evidence>
<organism evidence="14 15">
    <name type="scientific">Thioclava marina</name>
    <dbReference type="NCBI Taxonomy" id="1915077"/>
    <lineage>
        <taxon>Bacteria</taxon>
        <taxon>Pseudomonadati</taxon>
        <taxon>Pseudomonadota</taxon>
        <taxon>Alphaproteobacteria</taxon>
        <taxon>Rhodobacterales</taxon>
        <taxon>Paracoccaceae</taxon>
        <taxon>Thioclava</taxon>
    </lineage>
</organism>
<evidence type="ECO:0000256" key="7">
    <source>
        <dbReference type="ARBA" id="ARBA00022777"/>
    </source>
</evidence>
<reference evidence="14 15" key="1">
    <citation type="submission" date="2016-11" db="EMBL/GenBank/DDBJ databases">
        <title>A multilocus sequence analysis scheme for characterization of bacteria in the genus Thioclava.</title>
        <authorList>
            <person name="Liu Y."/>
            <person name="Shao Z."/>
        </authorList>
    </citation>
    <scope>NUCLEOTIDE SEQUENCE [LARGE SCALE GENOMIC DNA]</scope>
    <source>
        <strain evidence="14 15">11.10-0-13</strain>
    </source>
</reference>
<keyword evidence="9" id="KW-0289">Folate biosynthesis</keyword>
<keyword evidence="8" id="KW-0067">ATP-binding</keyword>
<comment type="pathway">
    <text evidence="1">Cofactor biosynthesis; tetrahydrofolate biosynthesis; 2-amino-4-hydroxy-6-hydroxymethyl-7,8-dihydropteridine diphosphate from 7,8-dihydroneopterin triphosphate: step 4/4.</text>
</comment>
<dbReference type="InterPro" id="IPR000550">
    <property type="entry name" value="Hppk"/>
</dbReference>
<evidence type="ECO:0000256" key="5">
    <source>
        <dbReference type="ARBA" id="ARBA00022679"/>
    </source>
</evidence>
<comment type="similarity">
    <text evidence="2">Belongs to the HPPK family.</text>
</comment>
<keyword evidence="7" id="KW-0418">Kinase</keyword>
<evidence type="ECO:0000256" key="4">
    <source>
        <dbReference type="ARBA" id="ARBA00016218"/>
    </source>
</evidence>
<dbReference type="EMBL" id="MPZS01000001">
    <property type="protein sequence ID" value="OOY14255.1"/>
    <property type="molecule type" value="Genomic_DNA"/>
</dbReference>
<feature type="domain" description="7,8-dihydro-6-hydroxymethylpterin-pyrophosphokinase" evidence="13">
    <location>
        <begin position="92"/>
        <end position="103"/>
    </location>
</feature>
<evidence type="ECO:0000256" key="2">
    <source>
        <dbReference type="ARBA" id="ARBA00005810"/>
    </source>
</evidence>
<keyword evidence="15" id="KW-1185">Reference proteome</keyword>
<gene>
    <name evidence="14" type="ORF">BMG00_07750</name>
</gene>
<evidence type="ECO:0000256" key="10">
    <source>
        <dbReference type="ARBA" id="ARBA00029409"/>
    </source>
</evidence>
<dbReference type="InterPro" id="IPR035907">
    <property type="entry name" value="Hppk_sf"/>
</dbReference>
<keyword evidence="5" id="KW-0808">Transferase</keyword>
<dbReference type="Gene3D" id="3.30.70.560">
    <property type="entry name" value="7,8-Dihydro-6-hydroxymethylpterin-pyrophosphokinase HPPK"/>
    <property type="match status" value="1"/>
</dbReference>
<evidence type="ECO:0000256" key="1">
    <source>
        <dbReference type="ARBA" id="ARBA00005051"/>
    </source>
</evidence>
<comment type="function">
    <text evidence="10">Catalyzes the transfer of pyrophosphate from adenosine triphosphate (ATP) to 6-hydroxymethyl-7,8-dihydropterin, an enzymatic step in folate biosynthesis pathway.</text>
</comment>
<dbReference type="PANTHER" id="PTHR43071:SF1">
    <property type="entry name" value="2-AMINO-4-HYDROXY-6-HYDROXYMETHYLDIHYDROPTERIDINE PYROPHOSPHOKINASE"/>
    <property type="match status" value="1"/>
</dbReference>
<dbReference type="NCBIfam" id="TIGR01498">
    <property type="entry name" value="folK"/>
    <property type="match status" value="1"/>
</dbReference>
<evidence type="ECO:0000313" key="15">
    <source>
        <dbReference type="Proteomes" id="UP000242224"/>
    </source>
</evidence>
<dbReference type="EC" id="2.7.6.3" evidence="3"/>
<protein>
    <recommendedName>
        <fullName evidence="4">2-amino-4-hydroxy-6-hydroxymethyldihydropteridine pyrophosphokinase</fullName>
        <ecNumber evidence="3">2.7.6.3</ecNumber>
    </recommendedName>
    <alternativeName>
        <fullName evidence="11">6-hydroxymethyl-7,8-dihydropterin pyrophosphokinase</fullName>
    </alternativeName>
    <alternativeName>
        <fullName evidence="12">7,8-dihydro-6-hydroxymethylpterin-pyrophosphokinase</fullName>
    </alternativeName>
</protein>
<evidence type="ECO:0000256" key="11">
    <source>
        <dbReference type="ARBA" id="ARBA00029766"/>
    </source>
</evidence>
<dbReference type="PROSITE" id="PS00794">
    <property type="entry name" value="HPPK"/>
    <property type="match status" value="1"/>
</dbReference>
<evidence type="ECO:0000313" key="14">
    <source>
        <dbReference type="EMBL" id="OOY14255.1"/>
    </source>
</evidence>
<dbReference type="SUPFAM" id="SSF55083">
    <property type="entry name" value="6-hydroxymethyl-7,8-dihydropterin pyrophosphokinase, HPPK"/>
    <property type="match status" value="1"/>
</dbReference>